<dbReference type="Gene3D" id="1.10.275.10">
    <property type="entry name" value="Fumarase/aspartase (N-terminal domain)"/>
    <property type="match status" value="1"/>
</dbReference>
<dbReference type="InterPro" id="IPR019468">
    <property type="entry name" value="AdenyloSucc_lyase_C"/>
</dbReference>
<dbReference type="InterPro" id="IPR000362">
    <property type="entry name" value="Fumarate_lyase_fam"/>
</dbReference>
<name>A0A5N8X224_9ACTN</name>
<dbReference type="EC" id="5.5.1.2" evidence="5"/>
<accession>A0A5N8X224</accession>
<comment type="similarity">
    <text evidence="2">Belongs to the class-II fumarase/aspartase family.</text>
</comment>
<dbReference type="SMART" id="SM00998">
    <property type="entry name" value="ADSL_C"/>
    <property type="match status" value="1"/>
</dbReference>
<dbReference type="Proteomes" id="UP000373149">
    <property type="component" value="Unassembled WGS sequence"/>
</dbReference>
<dbReference type="PRINTS" id="PR00145">
    <property type="entry name" value="ARGSUCLYASE"/>
</dbReference>
<evidence type="ECO:0000313" key="5">
    <source>
        <dbReference type="EMBL" id="MPY53651.1"/>
    </source>
</evidence>
<dbReference type="AlphaFoldDB" id="A0A5N8X224"/>
<dbReference type="PROSITE" id="PS00163">
    <property type="entry name" value="FUMARATE_LYASES"/>
    <property type="match status" value="1"/>
</dbReference>
<dbReference type="RefSeq" id="WP_322621145.1">
    <property type="nucleotide sequence ID" value="NZ_VMNX01000208.1"/>
</dbReference>
<evidence type="ECO:0000256" key="2">
    <source>
        <dbReference type="ARBA" id="ARBA00034772"/>
    </source>
</evidence>
<dbReference type="InterPro" id="IPR020557">
    <property type="entry name" value="Fumarate_lyase_CS"/>
</dbReference>
<feature type="compositionally biased region" description="Low complexity" evidence="3">
    <location>
        <begin position="18"/>
        <end position="33"/>
    </location>
</feature>
<dbReference type="PANTHER" id="PTHR43172">
    <property type="entry name" value="ADENYLOSUCCINATE LYASE"/>
    <property type="match status" value="1"/>
</dbReference>
<keyword evidence="6" id="KW-1185">Reference proteome</keyword>
<dbReference type="CDD" id="cd01597">
    <property type="entry name" value="pCLME"/>
    <property type="match status" value="1"/>
</dbReference>
<feature type="region of interest" description="Disordered" evidence="3">
    <location>
        <begin position="1"/>
        <end position="33"/>
    </location>
</feature>
<dbReference type="GO" id="GO:0047472">
    <property type="term" value="F:3-carboxy-cis,cis-muconate cycloisomerase activity"/>
    <property type="evidence" value="ECO:0007669"/>
    <property type="project" value="UniProtKB-EC"/>
</dbReference>
<gene>
    <name evidence="5" type="primary">pcaB</name>
    <name evidence="5" type="ORF">FPZ41_35850</name>
</gene>
<dbReference type="Pfam" id="PF00206">
    <property type="entry name" value="Lyase_1"/>
    <property type="match status" value="1"/>
</dbReference>
<protein>
    <submittedName>
        <fullName evidence="5">3-carboxy-cis,cis-muconate cycloisomerase</fullName>
        <ecNumber evidence="5">5.5.1.2</ecNumber>
    </submittedName>
</protein>
<dbReference type="SUPFAM" id="SSF48557">
    <property type="entry name" value="L-aspartase-like"/>
    <property type="match status" value="1"/>
</dbReference>
<dbReference type="InterPro" id="IPR008948">
    <property type="entry name" value="L-Aspartase-like"/>
</dbReference>
<evidence type="ECO:0000256" key="3">
    <source>
        <dbReference type="SAM" id="MobiDB-lite"/>
    </source>
</evidence>
<dbReference type="EMBL" id="VMNX01000208">
    <property type="protein sequence ID" value="MPY53651.1"/>
    <property type="molecule type" value="Genomic_DNA"/>
</dbReference>
<dbReference type="PANTHER" id="PTHR43172:SF2">
    <property type="entry name" value="ADENYLOSUCCINATE LYASE C-TERMINAL DOMAIN-CONTAINING PROTEIN"/>
    <property type="match status" value="1"/>
</dbReference>
<reference evidence="5 6" key="1">
    <citation type="submission" date="2019-09" db="EMBL/GenBank/DDBJ databases">
        <authorList>
            <person name="Duangmal K."/>
            <person name="Teo W.F.A."/>
            <person name="Lipun K."/>
        </authorList>
    </citation>
    <scope>NUCLEOTIDE SEQUENCE [LARGE SCALE GENOMIC DNA]</scope>
    <source>
        <strain evidence="5 6">K1PN6</strain>
    </source>
</reference>
<proteinExistence type="inferred from homology"/>
<dbReference type="GO" id="GO:0016829">
    <property type="term" value="F:lyase activity"/>
    <property type="evidence" value="ECO:0007669"/>
    <property type="project" value="UniProtKB-KW"/>
</dbReference>
<organism evidence="5 6">
    <name type="scientific">Streptomyces acidicola</name>
    <dbReference type="NCBI Taxonomy" id="2596892"/>
    <lineage>
        <taxon>Bacteria</taxon>
        <taxon>Bacillati</taxon>
        <taxon>Actinomycetota</taxon>
        <taxon>Actinomycetes</taxon>
        <taxon>Kitasatosporales</taxon>
        <taxon>Streptomycetaceae</taxon>
        <taxon>Streptomyces</taxon>
    </lineage>
</organism>
<dbReference type="GO" id="GO:0019619">
    <property type="term" value="P:3,4-dihydroxybenzoate catabolic process"/>
    <property type="evidence" value="ECO:0007669"/>
    <property type="project" value="InterPro"/>
</dbReference>
<dbReference type="InterPro" id="IPR012789">
    <property type="entry name" value="Protocat_PcaB-like"/>
</dbReference>
<dbReference type="PRINTS" id="PR00149">
    <property type="entry name" value="FUMRATELYASE"/>
</dbReference>
<feature type="domain" description="Adenylosuccinate lyase C-terminal" evidence="4">
    <location>
        <begin position="378"/>
        <end position="455"/>
    </location>
</feature>
<dbReference type="InterPro" id="IPR022761">
    <property type="entry name" value="Fumarate_lyase_N"/>
</dbReference>
<dbReference type="NCBIfam" id="TIGR02426">
    <property type="entry name" value="protocat_pcaB"/>
    <property type="match status" value="1"/>
</dbReference>
<dbReference type="InterPro" id="IPR024083">
    <property type="entry name" value="Fumarase/histidase_N"/>
</dbReference>
<evidence type="ECO:0000259" key="4">
    <source>
        <dbReference type="SMART" id="SM00998"/>
    </source>
</evidence>
<evidence type="ECO:0000313" key="6">
    <source>
        <dbReference type="Proteomes" id="UP000373149"/>
    </source>
</evidence>
<dbReference type="Pfam" id="PF10397">
    <property type="entry name" value="ADSL_C"/>
    <property type="match status" value="1"/>
</dbReference>
<dbReference type="Gene3D" id="1.10.40.30">
    <property type="entry name" value="Fumarase/aspartase (C-terminal domain)"/>
    <property type="match status" value="1"/>
</dbReference>
<sequence>MTLPPFGKEAPGSDGYDGPDAGLLAPGSAGSPASSTTSDAAYLRALLDAEVALTRAQAALGLAPEEAATAVSSAAVTGSFDLRDIADRARAGGNPVIPLVADLTKAVGAEYGPYVHRGATSQDIMDTATMLVAVRTLDPALADLERIQRALARLAAEHRDTAMPGRTLAQHAVPTTFGLKAAGWRSLVLDARDRLGAVRNGLPAQLGGAAGTLAAFDVFGASDSGALVAAYARELGLAEPLLPWHTLRTPVADLAGALAFTAGALGKPAVDVLTLSRTEIAEVSEGSGGGSSAMPHKANPVRSTLIAAAARRAPQLAATLYGSLVAEDERPAGAWHAEWEPLRDLLRLVAGAAGNAVELTEGLRVHADMMRRHLDLTHGLIVSERLAAELAPVLGRARAKELLSETAKRVSAEDRSLAELLAEEPELKALDVDLADWTDPTRYTGSAGALTDRALERR</sequence>
<dbReference type="Gene3D" id="1.20.200.10">
    <property type="entry name" value="Fumarase/aspartase (Central domain)"/>
    <property type="match status" value="1"/>
</dbReference>
<comment type="caution">
    <text evidence="5">The sequence shown here is derived from an EMBL/GenBank/DDBJ whole genome shotgun (WGS) entry which is preliminary data.</text>
</comment>
<keyword evidence="5" id="KW-0413">Isomerase</keyword>
<keyword evidence="1" id="KW-0456">Lyase</keyword>
<evidence type="ECO:0000256" key="1">
    <source>
        <dbReference type="ARBA" id="ARBA00023239"/>
    </source>
</evidence>